<keyword evidence="1" id="KW-1133">Transmembrane helix</keyword>
<feature type="transmembrane region" description="Helical" evidence="1">
    <location>
        <begin position="12"/>
        <end position="35"/>
    </location>
</feature>
<keyword evidence="4" id="KW-1185">Reference proteome</keyword>
<reference evidence="3" key="3">
    <citation type="submission" date="2022-01" db="EMBL/GenBank/DDBJ databases">
        <authorList>
            <person name="Rubenstein D.R."/>
        </authorList>
    </citation>
    <scope>NUCLEOTIDE SEQUENCE</scope>
    <source>
        <strain evidence="3">SS15</strain>
        <tissue evidence="3">Liver</tissue>
    </source>
</reference>
<name>A0A835TND5_9PASS</name>
<proteinExistence type="predicted"/>
<dbReference type="OrthoDB" id="2544694at2759"/>
<dbReference type="Proteomes" id="UP000618051">
    <property type="component" value="Unassembled WGS sequence"/>
</dbReference>
<organism evidence="2">
    <name type="scientific">Lamprotornis superbus</name>
    <dbReference type="NCBI Taxonomy" id="245042"/>
    <lineage>
        <taxon>Eukaryota</taxon>
        <taxon>Metazoa</taxon>
        <taxon>Chordata</taxon>
        <taxon>Craniata</taxon>
        <taxon>Vertebrata</taxon>
        <taxon>Euteleostomi</taxon>
        <taxon>Archelosauria</taxon>
        <taxon>Archosauria</taxon>
        <taxon>Dinosauria</taxon>
        <taxon>Saurischia</taxon>
        <taxon>Theropoda</taxon>
        <taxon>Coelurosauria</taxon>
        <taxon>Aves</taxon>
        <taxon>Neognathae</taxon>
        <taxon>Neoaves</taxon>
        <taxon>Telluraves</taxon>
        <taxon>Australaves</taxon>
        <taxon>Passeriformes</taxon>
        <taxon>Sturnidae</taxon>
        <taxon>Lamprotornis</taxon>
    </lineage>
</organism>
<dbReference type="EMBL" id="JADDUC020000035">
    <property type="protein sequence ID" value="KAI1229725.1"/>
    <property type="molecule type" value="Genomic_DNA"/>
</dbReference>
<dbReference type="EMBL" id="JADDUC010000501">
    <property type="protein sequence ID" value="KAG0113235.1"/>
    <property type="molecule type" value="Genomic_DNA"/>
</dbReference>
<accession>A0A835TND5</accession>
<evidence type="ECO:0000256" key="1">
    <source>
        <dbReference type="SAM" id="Phobius"/>
    </source>
</evidence>
<keyword evidence="1" id="KW-0812">Transmembrane</keyword>
<reference evidence="3 4" key="2">
    <citation type="journal article" date="2021" name="J. Hered.">
        <title>Feather Gene Expression Elucidates the Developmental Basis of Plumage Iridescence in African Starlings.</title>
        <authorList>
            <person name="Rubenstein D.R."/>
            <person name="Corvelo A."/>
            <person name="MacManes M.D."/>
            <person name="Maia R."/>
            <person name="Narzisi G."/>
            <person name="Rousaki A."/>
            <person name="Vandenabeele P."/>
            <person name="Shawkey M.D."/>
            <person name="Solomon J."/>
        </authorList>
    </citation>
    <scope>NUCLEOTIDE SEQUENCE [LARGE SCALE GENOMIC DNA]</scope>
    <source>
        <strain evidence="3">SS15</strain>
    </source>
</reference>
<protein>
    <submittedName>
        <fullName evidence="2">Uncharacterized protein</fullName>
    </submittedName>
</protein>
<evidence type="ECO:0000313" key="4">
    <source>
        <dbReference type="Proteomes" id="UP000618051"/>
    </source>
</evidence>
<reference evidence="2" key="1">
    <citation type="submission" date="2020-10" db="EMBL/GenBank/DDBJ databases">
        <title>Feather gene expression reveals the developmental basis of iridescence in African starlings.</title>
        <authorList>
            <person name="Rubenstein D.R."/>
        </authorList>
    </citation>
    <scope>NUCLEOTIDE SEQUENCE</scope>
    <source>
        <strain evidence="2">SS15</strain>
        <tissue evidence="2">Liver</tissue>
    </source>
</reference>
<gene>
    <name evidence="3" type="ORF">IHE44_0010912</name>
    <name evidence="2" type="ORF">IHE44_011243</name>
</gene>
<sequence length="78" mass="8381">MDLQNFEFNIYIIQLIFGAVDFPAKLMSILTITYVGRRFTQALALILAGLAILANTLVPQGEARGGGSGVPKSPTSLR</sequence>
<keyword evidence="1" id="KW-0472">Membrane</keyword>
<evidence type="ECO:0000313" key="3">
    <source>
        <dbReference type="EMBL" id="KAI1229725.1"/>
    </source>
</evidence>
<dbReference type="AlphaFoldDB" id="A0A835TND5"/>
<evidence type="ECO:0000313" key="2">
    <source>
        <dbReference type="EMBL" id="KAG0113235.1"/>
    </source>
</evidence>
<feature type="transmembrane region" description="Helical" evidence="1">
    <location>
        <begin position="42"/>
        <end position="58"/>
    </location>
</feature>
<comment type="caution">
    <text evidence="2">The sequence shown here is derived from an EMBL/GenBank/DDBJ whole genome shotgun (WGS) entry which is preliminary data.</text>
</comment>